<evidence type="ECO:0000313" key="5">
    <source>
        <dbReference type="Proteomes" id="UP000075920"/>
    </source>
</evidence>
<evidence type="ECO:0000256" key="1">
    <source>
        <dbReference type="ARBA" id="ARBA00009036"/>
    </source>
</evidence>
<dbReference type="PANTHER" id="PTHR19269">
    <property type="entry name" value="TROPOMYOSIN"/>
    <property type="match status" value="1"/>
</dbReference>
<keyword evidence="5" id="KW-1185">Reference proteome</keyword>
<evidence type="ECO:0000256" key="2">
    <source>
        <dbReference type="ARBA" id="ARBA00023054"/>
    </source>
</evidence>
<evidence type="ECO:0008006" key="6">
    <source>
        <dbReference type="Google" id="ProtNLM"/>
    </source>
</evidence>
<dbReference type="VEuPathDB" id="VectorBase:AMIN000684"/>
<dbReference type="InterPro" id="IPR000533">
    <property type="entry name" value="Tropomyosin"/>
</dbReference>
<feature type="coiled-coil region" evidence="3">
    <location>
        <begin position="1"/>
        <end position="84"/>
    </location>
</feature>
<accession>A0A182VRJ7</accession>
<dbReference type="STRING" id="112268.A0A182VRJ7"/>
<sequence>MDAIKKKMQAMKLEKDNALDRALLCEQQARDANLRAEKAEEEARQLQKKIQAIENDLDQTQETLMQVNTKLEEKEKALQNRRNARGYSLEMRRACSILRIIF</sequence>
<protein>
    <recommendedName>
        <fullName evidence="6">Tropomyosin</fullName>
    </recommendedName>
</protein>
<proteinExistence type="inferred from homology"/>
<evidence type="ECO:0000313" key="4">
    <source>
        <dbReference type="EnsemblMetazoa" id="AMIN000684-PA"/>
    </source>
</evidence>
<dbReference type="Proteomes" id="UP000075920">
    <property type="component" value="Unassembled WGS sequence"/>
</dbReference>
<dbReference type="SUPFAM" id="SSF57997">
    <property type="entry name" value="Tropomyosin"/>
    <property type="match status" value="1"/>
</dbReference>
<keyword evidence="2 3" id="KW-0175">Coiled coil</keyword>
<reference evidence="4" key="2">
    <citation type="submission" date="2020-05" db="UniProtKB">
        <authorList>
            <consortium name="EnsemblMetazoa"/>
        </authorList>
    </citation>
    <scope>IDENTIFICATION</scope>
    <source>
        <strain evidence="4">MINIMUS1</strain>
    </source>
</reference>
<dbReference type="FunFam" id="1.20.5.340:FF:000001">
    <property type="entry name" value="Tropomyosin alpha-1 chain isoform 2"/>
    <property type="match status" value="1"/>
</dbReference>
<name>A0A182VRJ7_9DIPT</name>
<comment type="similarity">
    <text evidence="1">Belongs to the tropomyosin family.</text>
</comment>
<dbReference type="Gene3D" id="1.20.5.340">
    <property type="match status" value="1"/>
</dbReference>
<dbReference type="Pfam" id="PF00261">
    <property type="entry name" value="Tropomyosin"/>
    <property type="match status" value="1"/>
</dbReference>
<organism evidence="4 5">
    <name type="scientific">Anopheles minimus</name>
    <dbReference type="NCBI Taxonomy" id="112268"/>
    <lineage>
        <taxon>Eukaryota</taxon>
        <taxon>Metazoa</taxon>
        <taxon>Ecdysozoa</taxon>
        <taxon>Arthropoda</taxon>
        <taxon>Hexapoda</taxon>
        <taxon>Insecta</taxon>
        <taxon>Pterygota</taxon>
        <taxon>Neoptera</taxon>
        <taxon>Endopterygota</taxon>
        <taxon>Diptera</taxon>
        <taxon>Nematocera</taxon>
        <taxon>Culicoidea</taxon>
        <taxon>Culicidae</taxon>
        <taxon>Anophelinae</taxon>
        <taxon>Anopheles</taxon>
    </lineage>
</organism>
<dbReference type="AlphaFoldDB" id="A0A182VRJ7"/>
<evidence type="ECO:0000256" key="3">
    <source>
        <dbReference type="SAM" id="Coils"/>
    </source>
</evidence>
<dbReference type="EnsemblMetazoa" id="AMIN000684-RA">
    <property type="protein sequence ID" value="AMIN000684-PA"/>
    <property type="gene ID" value="AMIN000684"/>
</dbReference>
<reference evidence="5" key="1">
    <citation type="submission" date="2013-03" db="EMBL/GenBank/DDBJ databases">
        <title>The Genome Sequence of Anopheles minimus MINIMUS1.</title>
        <authorList>
            <consortium name="The Broad Institute Genomics Platform"/>
            <person name="Neafsey D.E."/>
            <person name="Walton C."/>
            <person name="Walker B."/>
            <person name="Young S.K."/>
            <person name="Zeng Q."/>
            <person name="Gargeya S."/>
            <person name="Fitzgerald M."/>
            <person name="Haas B."/>
            <person name="Abouelleil A."/>
            <person name="Allen A.W."/>
            <person name="Alvarado L."/>
            <person name="Arachchi H.M."/>
            <person name="Berlin A.M."/>
            <person name="Chapman S.B."/>
            <person name="Gainer-Dewar J."/>
            <person name="Goldberg J."/>
            <person name="Griggs A."/>
            <person name="Gujja S."/>
            <person name="Hansen M."/>
            <person name="Howarth C."/>
            <person name="Imamovic A."/>
            <person name="Ireland A."/>
            <person name="Larimer J."/>
            <person name="McCowan C."/>
            <person name="Murphy C."/>
            <person name="Pearson M."/>
            <person name="Poon T.W."/>
            <person name="Priest M."/>
            <person name="Roberts A."/>
            <person name="Saif S."/>
            <person name="Shea T."/>
            <person name="Sisk P."/>
            <person name="Sykes S."/>
            <person name="Wortman J."/>
            <person name="Nusbaum C."/>
            <person name="Birren B."/>
        </authorList>
    </citation>
    <scope>NUCLEOTIDE SEQUENCE [LARGE SCALE GENOMIC DNA]</scope>
    <source>
        <strain evidence="5">MINIMUS1</strain>
    </source>
</reference>